<evidence type="ECO:0000256" key="1">
    <source>
        <dbReference type="ARBA" id="ARBA00001957"/>
    </source>
</evidence>
<dbReference type="Pfam" id="PF13193">
    <property type="entry name" value="AMP-binding_C"/>
    <property type="match status" value="1"/>
</dbReference>
<dbReference type="Gene3D" id="3.40.50.980">
    <property type="match status" value="1"/>
</dbReference>
<evidence type="ECO:0000256" key="2">
    <source>
        <dbReference type="ARBA" id="ARBA00006432"/>
    </source>
</evidence>
<dbReference type="InterPro" id="IPR036736">
    <property type="entry name" value="ACP-like_sf"/>
</dbReference>
<keyword evidence="3" id="KW-0596">Phosphopantetheine</keyword>
<keyword evidence="4" id="KW-0597">Phosphoprotein</keyword>
<dbReference type="Gene3D" id="3.30.559.10">
    <property type="entry name" value="Chloramphenicol acetyltransferase-like domain"/>
    <property type="match status" value="1"/>
</dbReference>
<dbReference type="PANTHER" id="PTHR45527:SF14">
    <property type="entry name" value="PLIPASTATIN SYNTHASE SUBUNIT B"/>
    <property type="match status" value="1"/>
</dbReference>
<dbReference type="InterPro" id="IPR001242">
    <property type="entry name" value="Condensation_dom"/>
</dbReference>
<dbReference type="SUPFAM" id="SSF52777">
    <property type="entry name" value="CoA-dependent acyltransferases"/>
    <property type="match status" value="1"/>
</dbReference>
<dbReference type="GO" id="GO:0008610">
    <property type="term" value="P:lipid biosynthetic process"/>
    <property type="evidence" value="ECO:0007669"/>
    <property type="project" value="UniProtKB-ARBA"/>
</dbReference>
<reference evidence="6 7" key="1">
    <citation type="journal article" date="2020" name="Int. J. Syst. Evol. Microbiol.">
        <title>Reclassification of Streptomyces castelarensis and Streptomyces sporoclivatus as later heterotypic synonyms of Streptomyces antimycoticus.</title>
        <authorList>
            <person name="Komaki H."/>
            <person name="Tamura T."/>
        </authorList>
    </citation>
    <scope>NUCLEOTIDE SEQUENCE [LARGE SCALE GENOMIC DNA]</scope>
    <source>
        <strain evidence="6 7">NBRC 13459</strain>
    </source>
</reference>
<dbReference type="GO" id="GO:0017000">
    <property type="term" value="P:antibiotic biosynthetic process"/>
    <property type="evidence" value="ECO:0007669"/>
    <property type="project" value="UniProtKB-ARBA"/>
</dbReference>
<organism evidence="6 7">
    <name type="scientific">Streptomyces violaceusniger</name>
    <dbReference type="NCBI Taxonomy" id="68280"/>
    <lineage>
        <taxon>Bacteria</taxon>
        <taxon>Bacillati</taxon>
        <taxon>Actinomycetota</taxon>
        <taxon>Actinomycetes</taxon>
        <taxon>Kitasatosporales</taxon>
        <taxon>Streptomycetaceae</taxon>
        <taxon>Streptomyces</taxon>
        <taxon>Streptomyces violaceusniger group</taxon>
    </lineage>
</organism>
<dbReference type="InterPro" id="IPR025110">
    <property type="entry name" value="AMP-bd_C"/>
</dbReference>
<dbReference type="InterPro" id="IPR023213">
    <property type="entry name" value="CAT-like_dom_sf"/>
</dbReference>
<dbReference type="Gene3D" id="3.30.559.30">
    <property type="entry name" value="Nonribosomal peptide synthetase, condensation domain"/>
    <property type="match status" value="1"/>
</dbReference>
<dbReference type="InterPro" id="IPR009081">
    <property type="entry name" value="PP-bd_ACP"/>
</dbReference>
<dbReference type="PANTHER" id="PTHR45527">
    <property type="entry name" value="NONRIBOSOMAL PEPTIDE SYNTHETASE"/>
    <property type="match status" value="1"/>
</dbReference>
<dbReference type="PROSITE" id="PS50075">
    <property type="entry name" value="CARRIER"/>
    <property type="match status" value="1"/>
</dbReference>
<feature type="domain" description="Carrier" evidence="5">
    <location>
        <begin position="284"/>
        <end position="358"/>
    </location>
</feature>
<comment type="caution">
    <text evidence="6">The sequence shown here is derived from an EMBL/GenBank/DDBJ whole genome shotgun (WGS) entry which is preliminary data.</text>
</comment>
<dbReference type="GO" id="GO:0043041">
    <property type="term" value="P:amino acid activation for nonribosomal peptide biosynthetic process"/>
    <property type="evidence" value="ECO:0007669"/>
    <property type="project" value="TreeGrafter"/>
</dbReference>
<dbReference type="GO" id="GO:0044550">
    <property type="term" value="P:secondary metabolite biosynthetic process"/>
    <property type="evidence" value="ECO:0007669"/>
    <property type="project" value="TreeGrafter"/>
</dbReference>
<proteinExistence type="inferred from homology"/>
<evidence type="ECO:0000256" key="3">
    <source>
        <dbReference type="ARBA" id="ARBA00022450"/>
    </source>
</evidence>
<dbReference type="Pfam" id="PF00501">
    <property type="entry name" value="AMP-binding"/>
    <property type="match status" value="1"/>
</dbReference>
<accession>A0A4D4KZS5</accession>
<evidence type="ECO:0000313" key="6">
    <source>
        <dbReference type="EMBL" id="GDY52007.1"/>
    </source>
</evidence>
<gene>
    <name evidence="6" type="ORF">SVIO_026300</name>
</gene>
<name>A0A4D4KZS5_STRVO</name>
<dbReference type="GO" id="GO:0005829">
    <property type="term" value="C:cytosol"/>
    <property type="evidence" value="ECO:0007669"/>
    <property type="project" value="TreeGrafter"/>
</dbReference>
<dbReference type="Gene3D" id="3.40.50.1820">
    <property type="entry name" value="alpha/beta hydrolase"/>
    <property type="match status" value="1"/>
</dbReference>
<dbReference type="SUPFAM" id="SSF47336">
    <property type="entry name" value="ACP-like"/>
    <property type="match status" value="1"/>
</dbReference>
<dbReference type="Gene3D" id="3.30.300.30">
    <property type="match status" value="1"/>
</dbReference>
<evidence type="ECO:0000313" key="7">
    <source>
        <dbReference type="Proteomes" id="UP000301309"/>
    </source>
</evidence>
<dbReference type="InterPro" id="IPR000873">
    <property type="entry name" value="AMP-dep_synth/lig_dom"/>
</dbReference>
<dbReference type="SUPFAM" id="SSF56801">
    <property type="entry name" value="Acetyl-CoA synthetase-like"/>
    <property type="match status" value="1"/>
</dbReference>
<dbReference type="Pfam" id="PF00550">
    <property type="entry name" value="PP-binding"/>
    <property type="match status" value="1"/>
</dbReference>
<keyword evidence="7" id="KW-1185">Reference proteome</keyword>
<dbReference type="FunFam" id="3.30.300.30:FF:000010">
    <property type="entry name" value="Enterobactin synthetase component F"/>
    <property type="match status" value="1"/>
</dbReference>
<dbReference type="FunFam" id="1.10.1200.10:FF:000005">
    <property type="entry name" value="Nonribosomal peptide synthetase 1"/>
    <property type="match status" value="1"/>
</dbReference>
<dbReference type="EMBL" id="BJHW01000001">
    <property type="protein sequence ID" value="GDY52007.1"/>
    <property type="molecule type" value="Genomic_DNA"/>
</dbReference>
<protein>
    <recommendedName>
        <fullName evidence="5">Carrier domain-containing protein</fullName>
    </recommendedName>
</protein>
<dbReference type="AlphaFoldDB" id="A0A4D4KZS5"/>
<sequence>MTVLSQTPSAFYQLVQADGQHAEVGAELALRLVVFGGEALDLRRLREWYARHRGEAPMLVNMYGITETTVHVSHLRLDAAMADEEHVGSLIGYPLDNTRVYVLDDFLNPVPVGVAGELYVAGAGLARGYLHRPGLTAERFAACPFEGAGGRMYRTGDVVRWTSGGRLEFVGRADDQVKVRGFRIEPGEVEAVLLAHERVGQTAVVVREDQPDDKRLVAYVVPASGESAPMSALAGELRMHASERLPEYMVPSAVVVLDGLPLTVNGKLDRKALPAPDTSVSAHGPRTPRERILCEEFAEVLGLPQVGIDDNFFELGGHSLLAVSLVERLRQRGLTVDVQSLFTAPTVASLAVVAGQSEVTVPPNMIPEGAEAITPDMLPLVDLTSAEIERIVEQVPGGAANVADVYPLAPLQEGIFFHHLMRDSGNDAYVVSIVLEFESRALLDRYVDAFQTVMDRHDTFRTVFLWEGLREPVQVVLREARLPVQEITLDGGTSDVVQELLAASGSAMDIGRRPLLRVCVAAEPDGERWRGVLQFHHLVQDHTALDVVLDEVQAVLDGRGDQLPVPLPFRTFVAQARLGVPPAEHERYFAGLLADVAEPTAPFGLVDVHGDGTAVREARLPVDGRLAVRLRQQASLLG</sequence>
<dbReference type="Proteomes" id="UP000301309">
    <property type="component" value="Unassembled WGS sequence"/>
</dbReference>
<dbReference type="Gene3D" id="2.30.38.10">
    <property type="entry name" value="Luciferase, Domain 3"/>
    <property type="match status" value="1"/>
</dbReference>
<comment type="similarity">
    <text evidence="2">Belongs to the ATP-dependent AMP-binding enzyme family.</text>
</comment>
<evidence type="ECO:0000256" key="4">
    <source>
        <dbReference type="ARBA" id="ARBA00022553"/>
    </source>
</evidence>
<dbReference type="SMART" id="SM00823">
    <property type="entry name" value="PKS_PP"/>
    <property type="match status" value="1"/>
</dbReference>
<comment type="cofactor">
    <cofactor evidence="1">
        <name>pantetheine 4'-phosphate</name>
        <dbReference type="ChEBI" id="CHEBI:47942"/>
    </cofactor>
</comment>
<dbReference type="InterPro" id="IPR029058">
    <property type="entry name" value="AB_hydrolase_fold"/>
</dbReference>
<dbReference type="GO" id="GO:0003824">
    <property type="term" value="F:catalytic activity"/>
    <property type="evidence" value="ECO:0007669"/>
    <property type="project" value="InterPro"/>
</dbReference>
<dbReference type="FunFam" id="2.30.38.10:FF:000001">
    <property type="entry name" value="Non-ribosomal peptide synthetase PvdI"/>
    <property type="match status" value="1"/>
</dbReference>
<dbReference type="GO" id="GO:0031177">
    <property type="term" value="F:phosphopantetheine binding"/>
    <property type="evidence" value="ECO:0007669"/>
    <property type="project" value="InterPro"/>
</dbReference>
<dbReference type="InterPro" id="IPR020806">
    <property type="entry name" value="PKS_PP-bd"/>
</dbReference>
<dbReference type="InterPro" id="IPR045851">
    <property type="entry name" value="AMP-bd_C_sf"/>
</dbReference>
<dbReference type="Pfam" id="PF00668">
    <property type="entry name" value="Condensation"/>
    <property type="match status" value="1"/>
</dbReference>
<evidence type="ECO:0000259" key="5">
    <source>
        <dbReference type="PROSITE" id="PS50075"/>
    </source>
</evidence>